<evidence type="ECO:0000259" key="5">
    <source>
        <dbReference type="PROSITE" id="PS50977"/>
    </source>
</evidence>
<feature type="DNA-binding region" description="H-T-H motif" evidence="4">
    <location>
        <begin position="45"/>
        <end position="64"/>
    </location>
</feature>
<feature type="domain" description="HTH tetR-type" evidence="5">
    <location>
        <begin position="19"/>
        <end position="82"/>
    </location>
</feature>
<accession>A0ABT6AVT2</accession>
<evidence type="ECO:0000256" key="2">
    <source>
        <dbReference type="ARBA" id="ARBA00023125"/>
    </source>
</evidence>
<sequence length="227" mass="24578">MPTATEPPRRRQPSQQRAQHTVQAILQAAASLFAEHEMRNQPEPTTEQIAALAGVSVGSLYQYFADRAAIGRALIEQLRESAMAGLEAMLAERMAVWADAPEAVGTAAEEAARAALRAYVQAYVHSFGGHDPHTRALARLAWRHDRDEDAVAALRTASERIGAQLQALGMPALRVPAPAQMFVVTRALFGVVRAASLERSPLLGSPELEDELVRLCWGMLLRGPDAA</sequence>
<evidence type="ECO:0000313" key="7">
    <source>
        <dbReference type="Proteomes" id="UP001216674"/>
    </source>
</evidence>
<gene>
    <name evidence="6" type="ORF">P3W85_27835</name>
</gene>
<keyword evidence="7" id="KW-1185">Reference proteome</keyword>
<dbReference type="RefSeq" id="WP_276267131.1">
    <property type="nucleotide sequence ID" value="NZ_JARJLM010000460.1"/>
</dbReference>
<proteinExistence type="predicted"/>
<evidence type="ECO:0000313" key="6">
    <source>
        <dbReference type="EMBL" id="MDF3836738.1"/>
    </source>
</evidence>
<dbReference type="Proteomes" id="UP001216674">
    <property type="component" value="Unassembled WGS sequence"/>
</dbReference>
<dbReference type="PROSITE" id="PS50977">
    <property type="entry name" value="HTH_TETR_2"/>
    <property type="match status" value="1"/>
</dbReference>
<dbReference type="InterPro" id="IPR009057">
    <property type="entry name" value="Homeodomain-like_sf"/>
</dbReference>
<evidence type="ECO:0000256" key="4">
    <source>
        <dbReference type="PROSITE-ProRule" id="PRU00335"/>
    </source>
</evidence>
<name>A0ABT6AVT2_9BURK</name>
<dbReference type="Gene3D" id="1.10.357.10">
    <property type="entry name" value="Tetracycline Repressor, domain 2"/>
    <property type="match status" value="1"/>
</dbReference>
<keyword evidence="2 4" id="KW-0238">DNA-binding</keyword>
<keyword evidence="1" id="KW-0805">Transcription regulation</keyword>
<keyword evidence="3" id="KW-0804">Transcription</keyword>
<dbReference type="InterPro" id="IPR001647">
    <property type="entry name" value="HTH_TetR"/>
</dbReference>
<dbReference type="InterPro" id="IPR050109">
    <property type="entry name" value="HTH-type_TetR-like_transc_reg"/>
</dbReference>
<dbReference type="PANTHER" id="PTHR30055:SF234">
    <property type="entry name" value="HTH-TYPE TRANSCRIPTIONAL REGULATOR BETI"/>
    <property type="match status" value="1"/>
</dbReference>
<dbReference type="SUPFAM" id="SSF46689">
    <property type="entry name" value="Homeodomain-like"/>
    <property type="match status" value="1"/>
</dbReference>
<evidence type="ECO:0000256" key="1">
    <source>
        <dbReference type="ARBA" id="ARBA00023015"/>
    </source>
</evidence>
<organism evidence="6 7">
    <name type="scientific">Cupriavidus basilensis</name>
    <dbReference type="NCBI Taxonomy" id="68895"/>
    <lineage>
        <taxon>Bacteria</taxon>
        <taxon>Pseudomonadati</taxon>
        <taxon>Pseudomonadota</taxon>
        <taxon>Betaproteobacteria</taxon>
        <taxon>Burkholderiales</taxon>
        <taxon>Burkholderiaceae</taxon>
        <taxon>Cupriavidus</taxon>
    </lineage>
</organism>
<comment type="caution">
    <text evidence="6">The sequence shown here is derived from an EMBL/GenBank/DDBJ whole genome shotgun (WGS) entry which is preliminary data.</text>
</comment>
<reference evidence="6 7" key="1">
    <citation type="submission" date="2023-03" db="EMBL/GenBank/DDBJ databases">
        <title>Draft assemblies of triclosan tolerant bacteria isolated from returned activated sludge.</title>
        <authorList>
            <person name="Van Hamelsveld S."/>
        </authorList>
    </citation>
    <scope>NUCLEOTIDE SEQUENCE [LARGE SCALE GENOMIC DNA]</scope>
    <source>
        <strain evidence="6 7">GW210010_S58</strain>
    </source>
</reference>
<dbReference type="Pfam" id="PF00440">
    <property type="entry name" value="TetR_N"/>
    <property type="match status" value="1"/>
</dbReference>
<dbReference type="EMBL" id="JARJLM010000460">
    <property type="protein sequence ID" value="MDF3836738.1"/>
    <property type="molecule type" value="Genomic_DNA"/>
</dbReference>
<evidence type="ECO:0000256" key="3">
    <source>
        <dbReference type="ARBA" id="ARBA00023163"/>
    </source>
</evidence>
<dbReference type="PANTHER" id="PTHR30055">
    <property type="entry name" value="HTH-TYPE TRANSCRIPTIONAL REGULATOR RUTR"/>
    <property type="match status" value="1"/>
</dbReference>
<protein>
    <submittedName>
        <fullName evidence="6">Helix-turn-helix domain containing protein</fullName>
    </submittedName>
</protein>